<protein>
    <submittedName>
        <fullName evidence="2">Uncharacterized protein</fullName>
    </submittedName>
</protein>
<proteinExistence type="predicted"/>
<accession>X1TZI6</accession>
<reference evidence="2" key="1">
    <citation type="journal article" date="2014" name="Front. Microbiol.">
        <title>High frequency of phylogenetically diverse reductive dehalogenase-homologous genes in deep subseafloor sedimentary metagenomes.</title>
        <authorList>
            <person name="Kawai M."/>
            <person name="Futagami T."/>
            <person name="Toyoda A."/>
            <person name="Takaki Y."/>
            <person name="Nishi S."/>
            <person name="Hori S."/>
            <person name="Arai W."/>
            <person name="Tsubouchi T."/>
            <person name="Morono Y."/>
            <person name="Uchiyama I."/>
            <person name="Ito T."/>
            <person name="Fujiyama A."/>
            <person name="Inagaki F."/>
            <person name="Takami H."/>
        </authorList>
    </citation>
    <scope>NUCLEOTIDE SEQUENCE</scope>
    <source>
        <strain evidence="2">Expedition CK06-06</strain>
    </source>
</reference>
<sequence>MFTEETKRKIFSQVISFIAIAFSVFQLLTVYR</sequence>
<keyword evidence="1" id="KW-0472">Membrane</keyword>
<comment type="caution">
    <text evidence="2">The sequence shown here is derived from an EMBL/GenBank/DDBJ whole genome shotgun (WGS) entry which is preliminary data.</text>
</comment>
<evidence type="ECO:0000313" key="2">
    <source>
        <dbReference type="EMBL" id="GAI85449.1"/>
    </source>
</evidence>
<dbReference type="EMBL" id="BARW01006022">
    <property type="protein sequence ID" value="GAI85449.1"/>
    <property type="molecule type" value="Genomic_DNA"/>
</dbReference>
<gene>
    <name evidence="2" type="ORF">S12H4_12597</name>
</gene>
<feature type="non-terminal residue" evidence="2">
    <location>
        <position position="32"/>
    </location>
</feature>
<organism evidence="2">
    <name type="scientific">marine sediment metagenome</name>
    <dbReference type="NCBI Taxonomy" id="412755"/>
    <lineage>
        <taxon>unclassified sequences</taxon>
        <taxon>metagenomes</taxon>
        <taxon>ecological metagenomes</taxon>
    </lineage>
</organism>
<dbReference type="AlphaFoldDB" id="X1TZI6"/>
<evidence type="ECO:0000256" key="1">
    <source>
        <dbReference type="SAM" id="Phobius"/>
    </source>
</evidence>
<keyword evidence="1" id="KW-1133">Transmembrane helix</keyword>
<feature type="transmembrane region" description="Helical" evidence="1">
    <location>
        <begin position="12"/>
        <end position="31"/>
    </location>
</feature>
<name>X1TZI6_9ZZZZ</name>
<keyword evidence="1" id="KW-0812">Transmembrane</keyword>